<evidence type="ECO:0000313" key="6">
    <source>
        <dbReference type="Proteomes" id="UP001445076"/>
    </source>
</evidence>
<dbReference type="InterPro" id="IPR007205">
    <property type="entry name" value="Protein_HGH1_N"/>
</dbReference>
<keyword evidence="6" id="KW-1185">Reference proteome</keyword>
<organism evidence="5 6">
    <name type="scientific">Cherax quadricarinatus</name>
    <name type="common">Australian red claw crayfish</name>
    <dbReference type="NCBI Taxonomy" id="27406"/>
    <lineage>
        <taxon>Eukaryota</taxon>
        <taxon>Metazoa</taxon>
        <taxon>Ecdysozoa</taxon>
        <taxon>Arthropoda</taxon>
        <taxon>Crustacea</taxon>
        <taxon>Multicrustacea</taxon>
        <taxon>Malacostraca</taxon>
        <taxon>Eumalacostraca</taxon>
        <taxon>Eucarida</taxon>
        <taxon>Decapoda</taxon>
        <taxon>Pleocyemata</taxon>
        <taxon>Astacidea</taxon>
        <taxon>Parastacoidea</taxon>
        <taxon>Parastacidae</taxon>
        <taxon>Cherax</taxon>
    </lineage>
</organism>
<dbReference type="Pfam" id="PF04063">
    <property type="entry name" value="DUF383"/>
    <property type="match status" value="1"/>
</dbReference>
<feature type="domain" description="Protein HGH1 N-terminal" evidence="3">
    <location>
        <begin position="100"/>
        <end position="290"/>
    </location>
</feature>
<dbReference type="SUPFAM" id="SSF48371">
    <property type="entry name" value="ARM repeat"/>
    <property type="match status" value="1"/>
</dbReference>
<dbReference type="InterPro" id="IPR039717">
    <property type="entry name" value="Hgh1"/>
</dbReference>
<name>A0AAW0XXJ6_CHEQU</name>
<accession>A0AAW0XXJ6</accession>
<gene>
    <name evidence="5" type="ORF">OTU49_001620</name>
</gene>
<reference evidence="5 6" key="1">
    <citation type="journal article" date="2024" name="BMC Genomics">
        <title>Genome assembly of redclaw crayfish (Cherax quadricarinatus) provides insights into its immune adaptation and hypoxia tolerance.</title>
        <authorList>
            <person name="Liu Z."/>
            <person name="Zheng J."/>
            <person name="Li H."/>
            <person name="Fang K."/>
            <person name="Wang S."/>
            <person name="He J."/>
            <person name="Zhou D."/>
            <person name="Weng S."/>
            <person name="Chi M."/>
            <person name="Gu Z."/>
            <person name="He J."/>
            <person name="Li F."/>
            <person name="Wang M."/>
        </authorList>
    </citation>
    <scope>NUCLEOTIDE SEQUENCE [LARGE SCALE GENOMIC DNA]</scope>
    <source>
        <strain evidence="5">ZL_2023a</strain>
    </source>
</reference>
<dbReference type="InterPro" id="IPR016024">
    <property type="entry name" value="ARM-type_fold"/>
</dbReference>
<proteinExistence type="inferred from homology"/>
<evidence type="ECO:0000313" key="5">
    <source>
        <dbReference type="EMBL" id="KAK8742679.1"/>
    </source>
</evidence>
<dbReference type="Gene3D" id="1.25.10.10">
    <property type="entry name" value="Leucine-rich Repeat Variant"/>
    <property type="match status" value="1"/>
</dbReference>
<dbReference type="AlphaFoldDB" id="A0AAW0XXJ6"/>
<dbReference type="InterPro" id="IPR011989">
    <property type="entry name" value="ARM-like"/>
</dbReference>
<feature type="domain" description="Protein HGH1 C-terminal" evidence="4">
    <location>
        <begin position="295"/>
        <end position="348"/>
    </location>
</feature>
<dbReference type="Pfam" id="PF04064">
    <property type="entry name" value="DUF384"/>
    <property type="match status" value="1"/>
</dbReference>
<evidence type="ECO:0000259" key="3">
    <source>
        <dbReference type="Pfam" id="PF04063"/>
    </source>
</evidence>
<dbReference type="Proteomes" id="UP001445076">
    <property type="component" value="Unassembled WGS sequence"/>
</dbReference>
<dbReference type="PANTHER" id="PTHR13387:SF9">
    <property type="entry name" value="PROTEIN HGH1 HOMOLOG"/>
    <property type="match status" value="1"/>
</dbReference>
<protein>
    <recommendedName>
        <fullName evidence="2">Protein HGH1 homolog</fullName>
    </recommendedName>
</protein>
<dbReference type="PANTHER" id="PTHR13387">
    <property type="entry name" value="PROTEIN HGH1 HOMOLOG"/>
    <property type="match status" value="1"/>
</dbReference>
<evidence type="ECO:0000259" key="4">
    <source>
        <dbReference type="Pfam" id="PF04064"/>
    </source>
</evidence>
<dbReference type="InterPro" id="IPR007206">
    <property type="entry name" value="Protein_HGH1_C"/>
</dbReference>
<sequence length="393" mass="44694">MLMDTVNELVQLLAADGRIDVKSAACMTAAQLTGTPEGLSLLTSRADILTAILHLIRDSEIYTSKDAMRALINISAEESGAEGLLALKDVDITAEMVKCIEDTEYPHADFACGILANLSKPKHLCQRVFDRITDGPTKLEGLVYILSQIDYNKKGAKLHLLASFISNFSQLAAGRRQMMDKDGFVLQRLLSFMDYKESKGRRMSIIATVHNCCFEKIWMLWSLSRVYTLIVNITEYHPWLMGEDVDLVPRLLLPLAGPDTFNEEENDSLPFDLQYLPDDKEREPDPEIRKLLLEALMQLCITRAGREVMRKQNIYLILREHHKWEEDRHCIMLNEDLVNLLIRTEDEIGVEDLSSVEVPPDMARKFVEHDMEFLMTGSSDLNSLTEAMVEELK</sequence>
<comment type="caution">
    <text evidence="5">The sequence shown here is derived from an EMBL/GenBank/DDBJ whole genome shotgun (WGS) entry which is preliminary data.</text>
</comment>
<evidence type="ECO:0000256" key="1">
    <source>
        <dbReference type="ARBA" id="ARBA00006712"/>
    </source>
</evidence>
<comment type="similarity">
    <text evidence="1">Belongs to the HGH1 family.</text>
</comment>
<dbReference type="EMBL" id="JARKIK010000027">
    <property type="protein sequence ID" value="KAK8742679.1"/>
    <property type="molecule type" value="Genomic_DNA"/>
</dbReference>
<evidence type="ECO:0000256" key="2">
    <source>
        <dbReference type="ARBA" id="ARBA00014076"/>
    </source>
</evidence>